<keyword evidence="6" id="KW-0732">Signal</keyword>
<comment type="subcellular location">
    <subcellularLocation>
        <location evidence="1">Membrane</location>
        <topology evidence="1">Single-pass type I membrane protein</topology>
    </subcellularLocation>
</comment>
<dbReference type="Proteomes" id="UP000655225">
    <property type="component" value="Unassembled WGS sequence"/>
</dbReference>
<evidence type="ECO:0000256" key="1">
    <source>
        <dbReference type="ARBA" id="ARBA00004479"/>
    </source>
</evidence>
<evidence type="ECO:0000313" key="9">
    <source>
        <dbReference type="Proteomes" id="UP000655225"/>
    </source>
</evidence>
<dbReference type="FunFam" id="2.60.120.430:FF:000003">
    <property type="entry name" value="FERONIA receptor-like kinase"/>
    <property type="match status" value="1"/>
</dbReference>
<dbReference type="InterPro" id="IPR024788">
    <property type="entry name" value="Malectin-like_Carb-bd_dom"/>
</dbReference>
<dbReference type="PROSITE" id="PS00436">
    <property type="entry name" value="PEROXIDASE_2"/>
    <property type="match status" value="1"/>
</dbReference>
<dbReference type="GO" id="GO:0004601">
    <property type="term" value="F:peroxidase activity"/>
    <property type="evidence" value="ECO:0007669"/>
    <property type="project" value="InterPro"/>
</dbReference>
<evidence type="ECO:0000256" key="4">
    <source>
        <dbReference type="ARBA" id="ARBA00022840"/>
    </source>
</evidence>
<dbReference type="GO" id="GO:0005524">
    <property type="term" value="F:ATP binding"/>
    <property type="evidence" value="ECO:0007669"/>
    <property type="project" value="UniProtKB-KW"/>
</dbReference>
<dbReference type="GO" id="GO:0004714">
    <property type="term" value="F:transmembrane receptor protein tyrosine kinase activity"/>
    <property type="evidence" value="ECO:0007669"/>
    <property type="project" value="InterPro"/>
</dbReference>
<accession>A0A834Z365</accession>
<dbReference type="Pfam" id="PF12819">
    <property type="entry name" value="Malectin_like"/>
    <property type="match status" value="1"/>
</dbReference>
<dbReference type="PANTHER" id="PTHR34590">
    <property type="entry name" value="OS03G0124300 PROTEIN-RELATED"/>
    <property type="match status" value="1"/>
</dbReference>
<evidence type="ECO:0000256" key="2">
    <source>
        <dbReference type="ARBA" id="ARBA00022679"/>
    </source>
</evidence>
<dbReference type="OrthoDB" id="1720310at2759"/>
<keyword evidence="3" id="KW-0547">Nucleotide-binding</keyword>
<proteinExistence type="predicted"/>
<keyword evidence="2" id="KW-0808">Transferase</keyword>
<name>A0A834Z365_TETSI</name>
<feature type="chain" id="PRO_5032948000" description="Malectin-like domain-containing protein" evidence="6">
    <location>
        <begin position="26"/>
        <end position="292"/>
    </location>
</feature>
<dbReference type="InterPro" id="IPR045272">
    <property type="entry name" value="ANXUR1/2-like"/>
</dbReference>
<keyword evidence="9" id="KW-1185">Reference proteome</keyword>
<dbReference type="GO" id="GO:0016020">
    <property type="term" value="C:membrane"/>
    <property type="evidence" value="ECO:0007669"/>
    <property type="project" value="UniProtKB-SubCell"/>
</dbReference>
<keyword evidence="4" id="KW-0067">ATP-binding</keyword>
<evidence type="ECO:0000256" key="6">
    <source>
        <dbReference type="SAM" id="SignalP"/>
    </source>
</evidence>
<gene>
    <name evidence="8" type="ORF">HHK36_015504</name>
</gene>
<dbReference type="PANTHER" id="PTHR34590:SF5">
    <property type="entry name" value="OS04G0586500 PROTEIN"/>
    <property type="match status" value="1"/>
</dbReference>
<dbReference type="Gene3D" id="2.60.120.430">
    <property type="entry name" value="Galactose-binding lectin"/>
    <property type="match status" value="1"/>
</dbReference>
<organism evidence="8 9">
    <name type="scientific">Tetracentron sinense</name>
    <name type="common">Spur-leaf</name>
    <dbReference type="NCBI Taxonomy" id="13715"/>
    <lineage>
        <taxon>Eukaryota</taxon>
        <taxon>Viridiplantae</taxon>
        <taxon>Streptophyta</taxon>
        <taxon>Embryophyta</taxon>
        <taxon>Tracheophyta</taxon>
        <taxon>Spermatophyta</taxon>
        <taxon>Magnoliopsida</taxon>
        <taxon>Trochodendrales</taxon>
        <taxon>Trochodendraceae</taxon>
        <taxon>Tetracentron</taxon>
    </lineage>
</organism>
<sequence length="292" mass="32157">MEKYSNQTALLFILMLTSYLHLVVADSPPPYVPSDNILINCGSSGYSTGAQGRNWTGDVSSQFTPSGQFNRSEISIASAQGSVDKVPYLTARIFHSPFTYTIPVVSQGPKFIRLHFHPSSYQASDLDLSKAFLSVTVGPYLLLRNFSASLTAADLSSPSFIKEFCVNAVEDQRLNITFSPFPNTFNSDAFGFVNGIEVVSMPPNLYTRGPDFPLPLLGQSTPISVDNNSTALEMLYRLNVGGKHLSPMEDTGMFRAWDDDTPYIVGDAGQTPNLFDPYKDQLPRQRTQLHCS</sequence>
<reference evidence="8 9" key="1">
    <citation type="submission" date="2020-04" db="EMBL/GenBank/DDBJ databases">
        <title>Plant Genome Project.</title>
        <authorList>
            <person name="Zhang R.-G."/>
        </authorList>
    </citation>
    <scope>NUCLEOTIDE SEQUENCE [LARGE SCALE GENOMIC DNA]</scope>
    <source>
        <strain evidence="8">YNK0</strain>
        <tissue evidence="8">Leaf</tissue>
    </source>
</reference>
<dbReference type="InterPro" id="IPR019794">
    <property type="entry name" value="Peroxidases_AS"/>
</dbReference>
<dbReference type="EMBL" id="JABCRI010000010">
    <property type="protein sequence ID" value="KAF8399635.1"/>
    <property type="molecule type" value="Genomic_DNA"/>
</dbReference>
<evidence type="ECO:0000259" key="7">
    <source>
        <dbReference type="Pfam" id="PF12819"/>
    </source>
</evidence>
<feature type="signal peptide" evidence="6">
    <location>
        <begin position="1"/>
        <end position="25"/>
    </location>
</feature>
<evidence type="ECO:0000313" key="8">
    <source>
        <dbReference type="EMBL" id="KAF8399635.1"/>
    </source>
</evidence>
<keyword evidence="5" id="KW-0325">Glycoprotein</keyword>
<dbReference type="OMA" id="FERITEY"/>
<evidence type="ECO:0000256" key="5">
    <source>
        <dbReference type="ARBA" id="ARBA00023180"/>
    </source>
</evidence>
<evidence type="ECO:0000256" key="3">
    <source>
        <dbReference type="ARBA" id="ARBA00022741"/>
    </source>
</evidence>
<dbReference type="AlphaFoldDB" id="A0A834Z365"/>
<protein>
    <recommendedName>
        <fullName evidence="7">Malectin-like domain-containing protein</fullName>
    </recommendedName>
</protein>
<comment type="caution">
    <text evidence="8">The sequence shown here is derived from an EMBL/GenBank/DDBJ whole genome shotgun (WGS) entry which is preliminary data.</text>
</comment>
<feature type="domain" description="Malectin-like" evidence="7">
    <location>
        <begin position="39"/>
        <end position="259"/>
    </location>
</feature>